<dbReference type="Proteomes" id="UP000291758">
    <property type="component" value="Chromosome"/>
</dbReference>
<sequence length="74" mass="7601">MEPDRRRTLAIAGQALAALEVDPAISDNARYRYARALSKLWALTGAPLGSSTPGGSASAAGVSCTWRHVSASGS</sequence>
<organism evidence="1 2">
    <name type="scientific">Xylanimonas allomyrinae</name>
    <dbReference type="NCBI Taxonomy" id="2509459"/>
    <lineage>
        <taxon>Bacteria</taxon>
        <taxon>Bacillati</taxon>
        <taxon>Actinomycetota</taxon>
        <taxon>Actinomycetes</taxon>
        <taxon>Micrococcales</taxon>
        <taxon>Promicromonosporaceae</taxon>
        <taxon>Xylanimonas</taxon>
    </lineage>
</organism>
<evidence type="ECO:0000313" key="2">
    <source>
        <dbReference type="Proteomes" id="UP000291758"/>
    </source>
</evidence>
<dbReference type="RefSeq" id="WP_129204654.1">
    <property type="nucleotide sequence ID" value="NZ_CP035495.1"/>
</dbReference>
<gene>
    <name evidence="1" type="ORF">ET495_09975</name>
</gene>
<dbReference type="EMBL" id="CP035495">
    <property type="protein sequence ID" value="QAY63520.1"/>
    <property type="molecule type" value="Genomic_DNA"/>
</dbReference>
<evidence type="ECO:0000313" key="1">
    <source>
        <dbReference type="EMBL" id="QAY63520.1"/>
    </source>
</evidence>
<protein>
    <submittedName>
        <fullName evidence="1">Uncharacterized protein</fullName>
    </submittedName>
</protein>
<accession>A0A4P6EL87</accession>
<reference evidence="1 2" key="1">
    <citation type="submission" date="2019-01" db="EMBL/GenBank/DDBJ databases">
        <title>Genome sequencing of strain 2JSPR-7.</title>
        <authorList>
            <person name="Heo J."/>
            <person name="Kim S.-J."/>
            <person name="Kim J.-S."/>
            <person name="Hong S.-B."/>
            <person name="Kwon S.-W."/>
        </authorList>
    </citation>
    <scope>NUCLEOTIDE SEQUENCE [LARGE SCALE GENOMIC DNA]</scope>
    <source>
        <strain evidence="1 2">2JSPR-7</strain>
    </source>
</reference>
<dbReference type="KEGG" id="xyl:ET495_09975"/>
<name>A0A4P6EL87_9MICO</name>
<keyword evidence="2" id="KW-1185">Reference proteome</keyword>
<proteinExistence type="predicted"/>
<dbReference type="AlphaFoldDB" id="A0A4P6EL87"/>